<dbReference type="Pfam" id="PF01402">
    <property type="entry name" value="RHH_1"/>
    <property type="match status" value="1"/>
</dbReference>
<dbReference type="Proteomes" id="UP000298460">
    <property type="component" value="Unassembled WGS sequence"/>
</dbReference>
<reference evidence="2 3" key="1">
    <citation type="submission" date="2019-03" db="EMBL/GenBank/DDBJ databases">
        <title>Draft Genome Sequence of Desulfosporosinus fructosivorans Strain 63.6F, Isolated from Marine Sediment in the Baltic Sea.</title>
        <authorList>
            <person name="Hausmann B."/>
            <person name="Vandieken V."/>
            <person name="Pjevac P."/>
            <person name="Schreck K."/>
            <person name="Herbold C.W."/>
            <person name="Loy A."/>
        </authorList>
    </citation>
    <scope>NUCLEOTIDE SEQUENCE [LARGE SCALE GENOMIC DNA]</scope>
    <source>
        <strain evidence="2 3">63.6F</strain>
    </source>
</reference>
<evidence type="ECO:0000313" key="3">
    <source>
        <dbReference type="Proteomes" id="UP000298460"/>
    </source>
</evidence>
<dbReference type="OrthoDB" id="1799210at2"/>
<sequence>MKISTRKQKVKISLSIDSEVLRRLDKLCESKNLSRPQVIEMIFSTDDETVDFMTGQIKRIDSEIGF</sequence>
<proteinExistence type="predicted"/>
<gene>
    <name evidence="2" type="ORF">E4K67_09600</name>
</gene>
<evidence type="ECO:0000313" key="2">
    <source>
        <dbReference type="EMBL" id="TGE38215.1"/>
    </source>
</evidence>
<name>A0A4Z0R754_9FIRM</name>
<dbReference type="AlphaFoldDB" id="A0A4Z0R754"/>
<feature type="domain" description="Ribbon-helix-helix protein CopG" evidence="1">
    <location>
        <begin position="11"/>
        <end position="40"/>
    </location>
</feature>
<keyword evidence="3" id="KW-1185">Reference proteome</keyword>
<dbReference type="RefSeq" id="WP_135546191.1">
    <property type="nucleotide sequence ID" value="NZ_SPQQ01000003.1"/>
</dbReference>
<dbReference type="GO" id="GO:0006355">
    <property type="term" value="P:regulation of DNA-templated transcription"/>
    <property type="evidence" value="ECO:0007669"/>
    <property type="project" value="InterPro"/>
</dbReference>
<dbReference type="EMBL" id="SPQQ01000003">
    <property type="protein sequence ID" value="TGE38215.1"/>
    <property type="molecule type" value="Genomic_DNA"/>
</dbReference>
<protein>
    <submittedName>
        <fullName evidence="2">Ribbon-helix-helix protein, CopG family</fullName>
    </submittedName>
</protein>
<evidence type="ECO:0000259" key="1">
    <source>
        <dbReference type="Pfam" id="PF01402"/>
    </source>
</evidence>
<comment type="caution">
    <text evidence="2">The sequence shown here is derived from an EMBL/GenBank/DDBJ whole genome shotgun (WGS) entry which is preliminary data.</text>
</comment>
<accession>A0A4Z0R754</accession>
<dbReference type="InterPro" id="IPR002145">
    <property type="entry name" value="CopG"/>
</dbReference>
<organism evidence="2 3">
    <name type="scientific">Desulfosporosinus fructosivorans</name>
    <dbReference type="NCBI Taxonomy" id="2018669"/>
    <lineage>
        <taxon>Bacteria</taxon>
        <taxon>Bacillati</taxon>
        <taxon>Bacillota</taxon>
        <taxon>Clostridia</taxon>
        <taxon>Eubacteriales</taxon>
        <taxon>Desulfitobacteriaceae</taxon>
        <taxon>Desulfosporosinus</taxon>
    </lineage>
</organism>